<keyword evidence="7" id="KW-1185">Reference proteome</keyword>
<proteinExistence type="inferred from homology"/>
<dbReference type="PANTHER" id="PTHR30290">
    <property type="entry name" value="PERIPLASMIC BINDING COMPONENT OF ABC TRANSPORTER"/>
    <property type="match status" value="1"/>
</dbReference>
<feature type="domain" description="Solute-binding protein family 5" evidence="5">
    <location>
        <begin position="105"/>
        <end position="519"/>
    </location>
</feature>
<organism evidence="6 7">
    <name type="scientific">Thioclava kandeliae</name>
    <dbReference type="NCBI Taxonomy" id="3070818"/>
    <lineage>
        <taxon>Bacteria</taxon>
        <taxon>Pseudomonadati</taxon>
        <taxon>Pseudomonadota</taxon>
        <taxon>Alphaproteobacteria</taxon>
        <taxon>Rhodobacterales</taxon>
        <taxon>Paracoccaceae</taxon>
        <taxon>Thioclava</taxon>
    </lineage>
</organism>
<keyword evidence="3 4" id="KW-0732">Signal</keyword>
<dbReference type="PIRSF" id="PIRSF002741">
    <property type="entry name" value="MppA"/>
    <property type="match status" value="1"/>
</dbReference>
<reference evidence="6 7" key="2">
    <citation type="submission" date="2024-06" db="EMBL/GenBank/DDBJ databases">
        <title>Thioclava kandeliae sp. nov. from a rhizosphere soil sample of Kandelia candel in a mangrove.</title>
        <authorList>
            <person name="Mu T."/>
        </authorList>
    </citation>
    <scope>NUCLEOTIDE SEQUENCE [LARGE SCALE GENOMIC DNA]</scope>
    <source>
        <strain evidence="6 7">CPCC 100088</strain>
    </source>
</reference>
<dbReference type="RefSeq" id="WP_350933936.1">
    <property type="nucleotide sequence ID" value="NZ_JAYWLC010000001.1"/>
</dbReference>
<feature type="chain" id="PRO_5045138880" evidence="4">
    <location>
        <begin position="29"/>
        <end position="613"/>
    </location>
</feature>
<dbReference type="Proteomes" id="UP001438953">
    <property type="component" value="Unassembled WGS sequence"/>
</dbReference>
<comment type="similarity">
    <text evidence="2">Belongs to the bacterial solute-binding protein 5 family.</text>
</comment>
<evidence type="ECO:0000256" key="1">
    <source>
        <dbReference type="ARBA" id="ARBA00004418"/>
    </source>
</evidence>
<dbReference type="Pfam" id="PF00496">
    <property type="entry name" value="SBP_bac_5"/>
    <property type="match status" value="1"/>
</dbReference>
<evidence type="ECO:0000256" key="2">
    <source>
        <dbReference type="ARBA" id="ARBA00005695"/>
    </source>
</evidence>
<dbReference type="SUPFAM" id="SSF53850">
    <property type="entry name" value="Periplasmic binding protein-like II"/>
    <property type="match status" value="1"/>
</dbReference>
<comment type="subcellular location">
    <subcellularLocation>
        <location evidence="1">Periplasm</location>
    </subcellularLocation>
</comment>
<evidence type="ECO:0000313" key="7">
    <source>
        <dbReference type="Proteomes" id="UP001438953"/>
    </source>
</evidence>
<evidence type="ECO:0000256" key="4">
    <source>
        <dbReference type="SAM" id="SignalP"/>
    </source>
</evidence>
<dbReference type="InterPro" id="IPR039424">
    <property type="entry name" value="SBP_5"/>
</dbReference>
<feature type="signal peptide" evidence="4">
    <location>
        <begin position="1"/>
        <end position="28"/>
    </location>
</feature>
<protein>
    <submittedName>
        <fullName evidence="6">Extracellular solute-binding protein</fullName>
    </submittedName>
</protein>
<name>A0ABV1SB53_9RHOB</name>
<comment type="caution">
    <text evidence="6">The sequence shown here is derived from an EMBL/GenBank/DDBJ whole genome shotgun (WGS) entry which is preliminary data.</text>
</comment>
<evidence type="ECO:0000259" key="5">
    <source>
        <dbReference type="Pfam" id="PF00496"/>
    </source>
</evidence>
<sequence length="613" mass="68790">MQNPALRRMLLGAMLAASPLILGHEALAAPQHAIAMTGAPALPDNFDHLPYANPDAPKGGTLKLGEVGTFDSLNPWILLGRPATGITQYVTESLMARSIDEPFTLYGLLAQSVETDDARSYVEYTLRPEAHFSDGKPVTVEDVIWSYKTLGESGHPRYRNAWAKVKEITQTGPRSVRITFNAPDRELALLMGMRPILEKAQWEGKDFEATTDMIPVGSGPYVVDQVSNGKFISFKKDPDWWGKDVNFNHGLWNFDEIRHDYFKDGNVIFEAFKAGDVDAWREASDARWQNSYNFAAAQSGEIVKDEIPNARPSGIDGLVMNTRNPLFKDWRVREALTEVFNFEFINKTLNNGAEPRVTSFFSNSELGMQEGPATGKVKALLEPYAKDLAPGTMEGNPLPVSDGREMNRKNTRKALKLLSDAGWEVGQDGVLRNPQGQPFRFEILLRQGGGYGSGPYDPQSVVDIYVQALKRVGIEATVTTIDDAQYVQRSRNYQFDMTWYWRALSLSPGNEQMLYWGSNGVEQPGSWNWMGMDSPAAEAMITHMLEATDREDYVAAVRALDRILTEGRYVIPAWYSKTSRLAHKSSLHYPETLPVYGDWPGFMPDTWWYEAKK</sequence>
<dbReference type="Gene3D" id="3.40.190.10">
    <property type="entry name" value="Periplasmic binding protein-like II"/>
    <property type="match status" value="1"/>
</dbReference>
<dbReference type="InterPro" id="IPR030678">
    <property type="entry name" value="Peptide/Ni-bd"/>
</dbReference>
<dbReference type="EMBL" id="JAYWLC010000001">
    <property type="protein sequence ID" value="MER5170152.1"/>
    <property type="molecule type" value="Genomic_DNA"/>
</dbReference>
<evidence type="ECO:0000256" key="3">
    <source>
        <dbReference type="ARBA" id="ARBA00022729"/>
    </source>
</evidence>
<dbReference type="Gene3D" id="3.10.105.10">
    <property type="entry name" value="Dipeptide-binding Protein, Domain 3"/>
    <property type="match status" value="1"/>
</dbReference>
<reference evidence="6 7" key="1">
    <citation type="submission" date="2024-01" db="EMBL/GenBank/DDBJ databases">
        <authorList>
            <person name="Deng Y."/>
            <person name="Su J."/>
        </authorList>
    </citation>
    <scope>NUCLEOTIDE SEQUENCE [LARGE SCALE GENOMIC DNA]</scope>
    <source>
        <strain evidence="6 7">CPCC 100088</strain>
    </source>
</reference>
<accession>A0ABV1SB53</accession>
<dbReference type="InterPro" id="IPR000914">
    <property type="entry name" value="SBP_5_dom"/>
</dbReference>
<dbReference type="PANTHER" id="PTHR30290:SF64">
    <property type="entry name" value="ABC TRANSPORTER PERIPLASMIC BINDING PROTEIN"/>
    <property type="match status" value="1"/>
</dbReference>
<gene>
    <name evidence="6" type="ORF">VSX56_00065</name>
</gene>
<evidence type="ECO:0000313" key="6">
    <source>
        <dbReference type="EMBL" id="MER5170152.1"/>
    </source>
</evidence>
<dbReference type="CDD" id="cd08497">
    <property type="entry name" value="MbnE-like"/>
    <property type="match status" value="1"/>
</dbReference>